<proteinExistence type="predicted"/>
<protein>
    <submittedName>
        <fullName evidence="1">Uncharacterized protein</fullName>
    </submittedName>
</protein>
<sequence length="51" mass="5842">MFDISSLISHLFLLFILLTLCLLLFILLFLLKLGLSESKVTKLIKCNSLRC</sequence>
<organism evidence="1">
    <name type="scientific">Rhizophora mucronata</name>
    <name type="common">Asiatic mangrove</name>
    <dbReference type="NCBI Taxonomy" id="61149"/>
    <lineage>
        <taxon>Eukaryota</taxon>
        <taxon>Viridiplantae</taxon>
        <taxon>Streptophyta</taxon>
        <taxon>Embryophyta</taxon>
        <taxon>Tracheophyta</taxon>
        <taxon>Spermatophyta</taxon>
        <taxon>Magnoliopsida</taxon>
        <taxon>eudicotyledons</taxon>
        <taxon>Gunneridae</taxon>
        <taxon>Pentapetalae</taxon>
        <taxon>rosids</taxon>
        <taxon>fabids</taxon>
        <taxon>Malpighiales</taxon>
        <taxon>Rhizophoraceae</taxon>
        <taxon>Rhizophora</taxon>
    </lineage>
</organism>
<evidence type="ECO:0000313" key="1">
    <source>
        <dbReference type="EMBL" id="MBX58340.1"/>
    </source>
</evidence>
<name>A0A2P2PUD8_RHIMU</name>
<accession>A0A2P2PUD8</accession>
<dbReference type="EMBL" id="GGEC01077856">
    <property type="protein sequence ID" value="MBX58340.1"/>
    <property type="molecule type" value="Transcribed_RNA"/>
</dbReference>
<dbReference type="AlphaFoldDB" id="A0A2P2PUD8"/>
<reference evidence="1" key="1">
    <citation type="submission" date="2018-02" db="EMBL/GenBank/DDBJ databases">
        <title>Rhizophora mucronata_Transcriptome.</title>
        <authorList>
            <person name="Meera S.P."/>
            <person name="Sreeshan A."/>
            <person name="Augustine A."/>
        </authorList>
    </citation>
    <scope>NUCLEOTIDE SEQUENCE</scope>
    <source>
        <tissue evidence="1">Leaf</tissue>
    </source>
</reference>